<keyword evidence="1" id="KW-0175">Coiled coil</keyword>
<evidence type="ECO:0000313" key="3">
    <source>
        <dbReference type="EMBL" id="QHT78392.1"/>
    </source>
</evidence>
<keyword evidence="2" id="KW-0472">Membrane</keyword>
<dbReference type="SUPFAM" id="SSF51110">
    <property type="entry name" value="alpha-D-mannose-specific plant lectins"/>
    <property type="match status" value="2"/>
</dbReference>
<organism evidence="3">
    <name type="scientific">viral metagenome</name>
    <dbReference type="NCBI Taxonomy" id="1070528"/>
    <lineage>
        <taxon>unclassified sequences</taxon>
        <taxon>metagenomes</taxon>
        <taxon>organismal metagenomes</taxon>
    </lineage>
</organism>
<evidence type="ECO:0008006" key="4">
    <source>
        <dbReference type="Google" id="ProtNLM"/>
    </source>
</evidence>
<dbReference type="Gene3D" id="2.90.10.10">
    <property type="entry name" value="Bulb-type lectin domain"/>
    <property type="match status" value="3"/>
</dbReference>
<evidence type="ECO:0000256" key="1">
    <source>
        <dbReference type="SAM" id="Coils"/>
    </source>
</evidence>
<dbReference type="AlphaFoldDB" id="A0A6C0HCN0"/>
<evidence type="ECO:0000256" key="2">
    <source>
        <dbReference type="SAM" id="Phobius"/>
    </source>
</evidence>
<keyword evidence="2" id="KW-1133">Transmembrane helix</keyword>
<feature type="transmembrane region" description="Helical" evidence="2">
    <location>
        <begin position="642"/>
        <end position="660"/>
    </location>
</feature>
<name>A0A6C0HCN0_9ZZZZ</name>
<feature type="coiled-coil region" evidence="1">
    <location>
        <begin position="75"/>
        <end position="102"/>
    </location>
</feature>
<dbReference type="EMBL" id="MN739931">
    <property type="protein sequence ID" value="QHT78392.1"/>
    <property type="molecule type" value="Genomic_DNA"/>
</dbReference>
<reference evidence="3" key="1">
    <citation type="journal article" date="2020" name="Nature">
        <title>Giant virus diversity and host interactions through global metagenomics.</title>
        <authorList>
            <person name="Schulz F."/>
            <person name="Roux S."/>
            <person name="Paez-Espino D."/>
            <person name="Jungbluth S."/>
            <person name="Walsh D.A."/>
            <person name="Denef V.J."/>
            <person name="McMahon K.D."/>
            <person name="Konstantinidis K.T."/>
            <person name="Eloe-Fadrosh E.A."/>
            <person name="Kyrpides N.C."/>
            <person name="Woyke T."/>
        </authorList>
    </citation>
    <scope>NUCLEOTIDE SEQUENCE</scope>
    <source>
        <strain evidence="3">GVMAG-M-3300023179-91</strain>
    </source>
</reference>
<protein>
    <recommendedName>
        <fullName evidence="4">Bulb-type lectin domain-containing protein</fullName>
    </recommendedName>
</protein>
<keyword evidence="2" id="KW-0812">Transmembrane</keyword>
<proteinExistence type="predicted"/>
<accession>A0A6C0HCN0</accession>
<sequence length="662" mass="72497">MMSTIEYSKIDENNNSELGEVTLRQGIKFKKYQTKMTKNVEKKNLLFEGFQGFQGNIFLSDDNSSKALKNSHNLINETDTNVTSQIKELQEMQKKFNTLLEQFNGANSSLNTAIKDYAQNTSNKSSQNTNVYVNSLANNVKGNYLGCYADTENRAMNGSASLSGQYVSYDQCKQSAIDGAFKYFGLQDFHSENQSGWCAVSNDLNATKQYGVSLNDNLKALWASNTAGSGKSARVTSDGRLVVEDGNGQVVWQSPNAPAECVYGGSINLDSITATYGGNCHANPGNVSDATRDIVKNSSTVSTTGTAVIPVSNQTFGDPAVGCGKSFDIAYQCGNANKTLNLASAEGQNVLLDCSTEFNSCKFSLILQSDGNMCLYKDGSPSSVWCTMTNGQQQNPNPSWYASKGKYGISVLKSGQILYANDEWIGSDYGSLKLIMQQDGNLVLYTSNPQINCTKAQDGNMYGGGWANAVYELDKVGIKADLGKVGYVDDDTKLSEYPISMFTIDKTTNMPVINNNSSCTKRVKTIDSLEWDKYLKTGVPMSKNTVCGLEKATQNDNINRDAIRMQLAALADEIVNKITYLESLNSSMNNQMGIDKTVLDDNLKKYKALSKQYSQYKTVDAVNINGILSDSDIVVLQENYSYLFWSILAIAIVVITIHIIRK</sequence>
<dbReference type="InterPro" id="IPR036426">
    <property type="entry name" value="Bulb-type_lectin_dom_sf"/>
</dbReference>